<dbReference type="InterPro" id="IPR004014">
    <property type="entry name" value="ATPase_P-typ_cation-transptr_N"/>
</dbReference>
<keyword evidence="10" id="KW-0375">Hydrogen ion transport</keyword>
<accession>A0ABY2GQ19</accession>
<dbReference type="SFLD" id="SFLDF00027">
    <property type="entry name" value="p-type_atpase"/>
    <property type="match status" value="1"/>
</dbReference>
<feature type="region of interest" description="Disordered" evidence="11">
    <location>
        <begin position="1"/>
        <end position="59"/>
    </location>
</feature>
<dbReference type="SFLD" id="SFLDS00003">
    <property type="entry name" value="Haloacid_Dehalogenase"/>
    <property type="match status" value="1"/>
</dbReference>
<keyword evidence="14" id="KW-1185">Reference proteome</keyword>
<dbReference type="EMBL" id="PPTA01000027">
    <property type="protein sequence ID" value="TFA97798.1"/>
    <property type="molecule type" value="Genomic_DNA"/>
</dbReference>
<protein>
    <recommendedName>
        <fullName evidence="10">Plasma membrane ATPase</fullName>
        <ecNumber evidence="10">7.1.2.1</ecNumber>
    </recommendedName>
</protein>
<evidence type="ECO:0000256" key="7">
    <source>
        <dbReference type="ARBA" id="ARBA00022967"/>
    </source>
</evidence>
<keyword evidence="10" id="KW-0460">Magnesium</keyword>
<dbReference type="Gene3D" id="3.40.50.1000">
    <property type="entry name" value="HAD superfamily/HAD-like"/>
    <property type="match status" value="1"/>
</dbReference>
<dbReference type="InterPro" id="IPR006534">
    <property type="entry name" value="P-type_ATPase_IIIA"/>
</dbReference>
<comment type="function">
    <text evidence="1">The plasma membrane ATPase of plants and fungi is a hydrogen ion pump. The proton gradient it generates drives the active transport of nutrients by H(+)-symport. The resulting external acidification and/or internal alkinization may mediate growth responses.</text>
</comment>
<evidence type="ECO:0000256" key="10">
    <source>
        <dbReference type="RuleBase" id="RU362083"/>
    </source>
</evidence>
<feature type="transmembrane region" description="Helical" evidence="10">
    <location>
        <begin position="939"/>
        <end position="963"/>
    </location>
</feature>
<keyword evidence="7 10" id="KW-1278">Translocase</keyword>
<dbReference type="Proteomes" id="UP001642720">
    <property type="component" value="Unassembled WGS sequence"/>
</dbReference>
<feature type="transmembrane region" description="Helical" evidence="10">
    <location>
        <begin position="868"/>
        <end position="884"/>
    </location>
</feature>
<proteinExistence type="inferred from homology"/>
<feature type="transmembrane region" description="Helical" evidence="10">
    <location>
        <begin position="374"/>
        <end position="392"/>
    </location>
</feature>
<evidence type="ECO:0000259" key="12">
    <source>
        <dbReference type="SMART" id="SM00831"/>
    </source>
</evidence>
<dbReference type="InterPro" id="IPR059000">
    <property type="entry name" value="ATPase_P-type_domA"/>
</dbReference>
<dbReference type="InterPro" id="IPR023299">
    <property type="entry name" value="ATPase_P-typ_cyto_dom_N"/>
</dbReference>
<dbReference type="Gene3D" id="1.20.1110.10">
    <property type="entry name" value="Calcium-transporting ATPase, transmembrane domain"/>
    <property type="match status" value="1"/>
</dbReference>
<keyword evidence="6 10" id="KW-0067">ATP-binding</keyword>
<evidence type="ECO:0000256" key="1">
    <source>
        <dbReference type="ARBA" id="ARBA00003417"/>
    </source>
</evidence>
<keyword evidence="10" id="KW-0406">Ion transport</keyword>
<gene>
    <name evidence="13" type="ORF">CCMA1212_010522</name>
</gene>
<dbReference type="RefSeq" id="XP_073554000.1">
    <property type="nucleotide sequence ID" value="XM_073707564.1"/>
</dbReference>
<sequence>MGGSVFPRAASKGRNNSSPTMSAFHRRKGAAGEDDLEAGGGREDHSGSTVAPPEQELPEYAALERYISTYREGSRMGDDDDSKKRRPKWWQFWKSSGPDVIDAQPVKRVVPEAWLETDIRTGIRINEVDERRQWAGWNELSSEKENLFAKFLGFFTGPILYVMEVAALLAVGLGDWIDFGVICGILLLNAFVAFYQEKSAADIVASLKGNIAMRCTVVRDGQEQNILAREIVPGDILIVQEGDTVAADVLLICDYTRPEDFEVFKQLRAEGKLGSSDDEPEEEDEKNQESPLANHRATPLVAVDQSAITGESLAVDKYIGDTAYYTTGCKRGKAYAVVTATAKDSFVGKTADLVQGAKDQGHFKAVMNNIGTTLLVLVMFWILIAWIGGFFHHLKIAEPGSQNLLHYALVLLIVGVPVGLPVVTTTSLAVGAAYLAKQKAIVQKLTAIESLAGVDILCSDKTGTLTANKLSIRDPFVCEGQDVNWMMAVAALASSHNLKTLDPIDKVTILTLKRYPKAREILQQGWVTEKFTPFDPVSKRITAECRLGKDKFICAKGAPKAILKLANPPEELASVYREKDREFARRGFRSLGVCYKKNDEDWVLLGLLSMFDPPREDTAQTILEAAQLGVPVKMLTGDAIAIAKETCKMLALGTKVYNSEKLIHGGLAGSVQHDFVERADGFAEVFPEHKYRVVEMLQQRGHLTAMTGDGVNDAPSLKKADCGIAVEGSTEAAQAAADIVFLAPGLSTIVLAIKTSRQIFQRMKAYVQYRIALCLHLEIYLTLSMIIINETIRVDLIVFLALFADLATVAVAYDNAHYEPRPVEWQLPKIWLISVVLGVLLALGTWVLRGTMYLPNGGIIQNFGSVQEILFLEVALTENWLIFVTRGGRTWPSWQLVGAIFGVDVMATLFALFGWLSGAPEIDNPVDLATQRHDGWTDIVTVVIVWLYSFGVTIVIAIVYFILNQIPALNDLGRKDRKKKDTIVENVITALQKLAIEHERDDAKGMDRYLLTDKVIDEDEE</sequence>
<dbReference type="PROSITE" id="PS00154">
    <property type="entry name" value="ATPASE_E1_E2"/>
    <property type="match status" value="1"/>
</dbReference>
<dbReference type="CDD" id="cd02076">
    <property type="entry name" value="P-type_ATPase_H"/>
    <property type="match status" value="1"/>
</dbReference>
<comment type="catalytic activity">
    <reaction evidence="10">
        <text>ATP + H2O + H(+)(in) = ADP + phosphate + 2 H(+)(out)</text>
        <dbReference type="Rhea" id="RHEA:20852"/>
        <dbReference type="ChEBI" id="CHEBI:15377"/>
        <dbReference type="ChEBI" id="CHEBI:15378"/>
        <dbReference type="ChEBI" id="CHEBI:30616"/>
        <dbReference type="ChEBI" id="CHEBI:43474"/>
        <dbReference type="ChEBI" id="CHEBI:456216"/>
        <dbReference type="EC" id="7.1.2.1"/>
    </reaction>
</comment>
<evidence type="ECO:0000256" key="6">
    <source>
        <dbReference type="ARBA" id="ARBA00022840"/>
    </source>
</evidence>
<dbReference type="SUPFAM" id="SSF81665">
    <property type="entry name" value="Calcium ATPase, transmembrane domain M"/>
    <property type="match status" value="1"/>
</dbReference>
<feature type="transmembrane region" description="Helical" evidence="10">
    <location>
        <begin position="404"/>
        <end position="435"/>
    </location>
</feature>
<dbReference type="EC" id="7.1.2.1" evidence="10"/>
<feature type="domain" description="Cation-transporting P-type ATPase N-terminal" evidence="12">
    <location>
        <begin position="105"/>
        <end position="175"/>
    </location>
</feature>
<keyword evidence="9 10" id="KW-0472">Membrane</keyword>
<dbReference type="GeneID" id="300582014"/>
<keyword evidence="5 10" id="KW-0547">Nucleotide-binding</keyword>
<comment type="caution">
    <text evidence="13">The sequence shown here is derived from an EMBL/GenBank/DDBJ whole genome shotgun (WGS) entry which is preliminary data.</text>
</comment>
<feature type="transmembrane region" description="Helical" evidence="10">
    <location>
        <begin position="794"/>
        <end position="818"/>
    </location>
</feature>
<comment type="similarity">
    <text evidence="3 10">Belongs to the cation transport ATPase (P-type) (TC 3.A.3) family. Type IIIA subfamily.</text>
</comment>
<keyword evidence="8 10" id="KW-1133">Transmembrane helix</keyword>
<dbReference type="Pfam" id="PF00690">
    <property type="entry name" value="Cation_ATPase_N"/>
    <property type="match status" value="1"/>
</dbReference>
<dbReference type="SMART" id="SM00831">
    <property type="entry name" value="Cation_ATPase_N"/>
    <property type="match status" value="1"/>
</dbReference>
<evidence type="ECO:0000313" key="14">
    <source>
        <dbReference type="Proteomes" id="UP001642720"/>
    </source>
</evidence>
<feature type="transmembrane region" description="Helical" evidence="10">
    <location>
        <begin position="147"/>
        <end position="170"/>
    </location>
</feature>
<organism evidence="13 14">
    <name type="scientific">Trichoderma ghanense</name>
    <dbReference type="NCBI Taxonomy" id="65468"/>
    <lineage>
        <taxon>Eukaryota</taxon>
        <taxon>Fungi</taxon>
        <taxon>Dikarya</taxon>
        <taxon>Ascomycota</taxon>
        <taxon>Pezizomycotina</taxon>
        <taxon>Sordariomycetes</taxon>
        <taxon>Hypocreomycetidae</taxon>
        <taxon>Hypocreales</taxon>
        <taxon>Hypocreaceae</taxon>
        <taxon>Trichoderma</taxon>
    </lineage>
</organism>
<feature type="transmembrane region" description="Helical" evidence="10">
    <location>
        <begin position="767"/>
        <end position="788"/>
    </location>
</feature>
<evidence type="ECO:0000256" key="2">
    <source>
        <dbReference type="ARBA" id="ARBA00004141"/>
    </source>
</evidence>
<feature type="transmembrane region" description="Helical" evidence="10">
    <location>
        <begin position="896"/>
        <end position="919"/>
    </location>
</feature>
<dbReference type="PRINTS" id="PR00120">
    <property type="entry name" value="HATPASE"/>
</dbReference>
<dbReference type="Gene3D" id="3.40.1110.10">
    <property type="entry name" value="Calcium-transporting ATPase, cytoplasmic domain N"/>
    <property type="match status" value="1"/>
</dbReference>
<dbReference type="InterPro" id="IPR044492">
    <property type="entry name" value="P_typ_ATPase_HD_dom"/>
</dbReference>
<evidence type="ECO:0000256" key="9">
    <source>
        <dbReference type="ARBA" id="ARBA00023136"/>
    </source>
</evidence>
<dbReference type="PRINTS" id="PR00119">
    <property type="entry name" value="CATATPASE"/>
</dbReference>
<dbReference type="SUPFAM" id="SSF56784">
    <property type="entry name" value="HAD-like"/>
    <property type="match status" value="1"/>
</dbReference>
<comment type="subcellular location">
    <subcellularLocation>
        <location evidence="10">Cell membrane</location>
        <topology evidence="10">Multi-pass membrane protein</topology>
    </subcellularLocation>
    <subcellularLocation>
        <location evidence="2">Membrane</location>
        <topology evidence="2">Multi-pass membrane protein</topology>
    </subcellularLocation>
</comment>
<evidence type="ECO:0000256" key="5">
    <source>
        <dbReference type="ARBA" id="ARBA00022741"/>
    </source>
</evidence>
<dbReference type="SFLD" id="SFLDG00002">
    <property type="entry name" value="C1.7:_P-type_atpase_like"/>
    <property type="match status" value="1"/>
</dbReference>
<dbReference type="InterPro" id="IPR018303">
    <property type="entry name" value="ATPase_P-typ_P_site"/>
</dbReference>
<evidence type="ECO:0000313" key="13">
    <source>
        <dbReference type="EMBL" id="TFA97798.1"/>
    </source>
</evidence>
<dbReference type="NCBIfam" id="TIGR01647">
    <property type="entry name" value="ATPase-IIIA_H"/>
    <property type="match status" value="1"/>
</dbReference>
<dbReference type="Gene3D" id="2.70.150.10">
    <property type="entry name" value="Calcium-transporting ATPase, cytoplasmic transduction domain A"/>
    <property type="match status" value="1"/>
</dbReference>
<evidence type="ECO:0000256" key="11">
    <source>
        <dbReference type="SAM" id="MobiDB-lite"/>
    </source>
</evidence>
<dbReference type="Pfam" id="PF00122">
    <property type="entry name" value="E1-E2_ATPase"/>
    <property type="match status" value="2"/>
</dbReference>
<dbReference type="InterPro" id="IPR023214">
    <property type="entry name" value="HAD_sf"/>
</dbReference>
<dbReference type="NCBIfam" id="TIGR01494">
    <property type="entry name" value="ATPase_P-type"/>
    <property type="match status" value="2"/>
</dbReference>
<feature type="compositionally biased region" description="Acidic residues" evidence="11">
    <location>
        <begin position="276"/>
        <end position="286"/>
    </location>
</feature>
<dbReference type="SUPFAM" id="SSF81653">
    <property type="entry name" value="Calcium ATPase, transduction domain A"/>
    <property type="match status" value="2"/>
</dbReference>
<keyword evidence="4 10" id="KW-0812">Transmembrane</keyword>
<dbReference type="Pfam" id="PF00702">
    <property type="entry name" value="Hydrolase"/>
    <property type="match status" value="1"/>
</dbReference>
<feature type="transmembrane region" description="Helical" evidence="10">
    <location>
        <begin position="176"/>
        <end position="195"/>
    </location>
</feature>
<reference evidence="13 14" key="1">
    <citation type="submission" date="2018-01" db="EMBL/GenBank/DDBJ databases">
        <title>Genome characterization of the sugarcane-associated fungus Trichoderma ghanense CCMA-1212 and their application in lignocelulose bioconversion.</title>
        <authorList>
            <person name="Steindorff A.S."/>
            <person name="Mendes T.D."/>
            <person name="Vilela E.S.D."/>
            <person name="Rodrigues D.S."/>
            <person name="Formighieri E.F."/>
            <person name="Melo I.S."/>
            <person name="Favaro L.C.L."/>
        </authorList>
    </citation>
    <scope>NUCLEOTIDE SEQUENCE [LARGE SCALE GENOMIC DNA]</scope>
    <source>
        <strain evidence="13 14">CCMA-1212</strain>
    </source>
</reference>
<evidence type="ECO:0000256" key="3">
    <source>
        <dbReference type="ARBA" id="ARBA00008804"/>
    </source>
</evidence>
<feature type="transmembrane region" description="Helical" evidence="10">
    <location>
        <begin position="830"/>
        <end position="848"/>
    </location>
</feature>
<evidence type="ECO:0000256" key="4">
    <source>
        <dbReference type="ARBA" id="ARBA00022692"/>
    </source>
</evidence>
<dbReference type="InterPro" id="IPR008250">
    <property type="entry name" value="ATPase_P-typ_transduc_dom_A_sf"/>
</dbReference>
<dbReference type="PANTHER" id="PTHR42861">
    <property type="entry name" value="CALCIUM-TRANSPORTING ATPASE"/>
    <property type="match status" value="1"/>
</dbReference>
<dbReference type="InterPro" id="IPR036412">
    <property type="entry name" value="HAD-like_sf"/>
</dbReference>
<dbReference type="InterPro" id="IPR001757">
    <property type="entry name" value="P_typ_ATPase"/>
</dbReference>
<keyword evidence="10" id="KW-0813">Transport</keyword>
<feature type="region of interest" description="Disordered" evidence="11">
    <location>
        <begin position="272"/>
        <end position="295"/>
    </location>
</feature>
<name>A0ABY2GQ19_9HYPO</name>
<evidence type="ECO:0000256" key="8">
    <source>
        <dbReference type="ARBA" id="ARBA00022989"/>
    </source>
</evidence>
<dbReference type="InterPro" id="IPR023298">
    <property type="entry name" value="ATPase_P-typ_TM_dom_sf"/>
</dbReference>